<protein>
    <submittedName>
        <fullName evidence="2">Uncharacterized protein</fullName>
    </submittedName>
</protein>
<keyword evidence="3" id="KW-1185">Reference proteome</keyword>
<reference evidence="2" key="1">
    <citation type="submission" date="2023-03" db="EMBL/GenBank/DDBJ databases">
        <title>Massive genome expansion in bonnet fungi (Mycena s.s.) driven by repeated elements and novel gene families across ecological guilds.</title>
        <authorList>
            <consortium name="Lawrence Berkeley National Laboratory"/>
            <person name="Harder C.B."/>
            <person name="Miyauchi S."/>
            <person name="Viragh M."/>
            <person name="Kuo A."/>
            <person name="Thoen E."/>
            <person name="Andreopoulos B."/>
            <person name="Lu D."/>
            <person name="Skrede I."/>
            <person name="Drula E."/>
            <person name="Henrissat B."/>
            <person name="Morin E."/>
            <person name="Kohler A."/>
            <person name="Barry K."/>
            <person name="LaButti K."/>
            <person name="Morin E."/>
            <person name="Salamov A."/>
            <person name="Lipzen A."/>
            <person name="Mereny Z."/>
            <person name="Hegedus B."/>
            <person name="Baldrian P."/>
            <person name="Stursova M."/>
            <person name="Weitz H."/>
            <person name="Taylor A."/>
            <person name="Grigoriev I.V."/>
            <person name="Nagy L.G."/>
            <person name="Martin F."/>
            <person name="Kauserud H."/>
        </authorList>
    </citation>
    <scope>NUCLEOTIDE SEQUENCE</scope>
    <source>
        <strain evidence="2">CBHHK200</strain>
    </source>
</reference>
<feature type="region of interest" description="Disordered" evidence="1">
    <location>
        <begin position="313"/>
        <end position="333"/>
    </location>
</feature>
<gene>
    <name evidence="2" type="ORF">C8F04DRAFT_1047864</name>
</gene>
<name>A0AAD6SBI1_9AGAR</name>
<feature type="compositionally biased region" description="Basic and acidic residues" evidence="1">
    <location>
        <begin position="413"/>
        <end position="427"/>
    </location>
</feature>
<sequence length="427" mass="47252">MANYYQYPPSVQTMAYLLGLGPMPGPTPQERAVAQMNAALDSGMFDQTQQPRGQNFGGGVIDPALLAQSGNNYAAVPNITVEFPVYGENNQKTPSLKTQIVFPIDIPATDFFSRVYAKMNVDPTTAVLGWKESQDRRGDPYQSLTSSDDLANAFGRLVKIQNNTRRKKEVIMEVVNLQRSSETTTKKKADKPSETAVTLPELRKVKEKLTCALHPGKNRWCYVRGPKDKRPGEHVPLDLEVLLLWARHMHDGKVDENFITPPNVLNLDELAERGRAREERTGQRRGQALPPIHVHVGGNGPLRDVDPNVVAPSHKRHRVEESSDSESDSDDEPLTIADVLQKLHAKFPDLKYPQYSDALKAKGIIYAHSALDFDVAYFKAEIGMADGAVGGFIKCAKKMVRAAKKQKKGNKRARQDAEGSDGGKENA</sequence>
<comment type="caution">
    <text evidence="2">The sequence shown here is derived from an EMBL/GenBank/DDBJ whole genome shotgun (WGS) entry which is preliminary data.</text>
</comment>
<dbReference type="Proteomes" id="UP001218188">
    <property type="component" value="Unassembled WGS sequence"/>
</dbReference>
<proteinExistence type="predicted"/>
<evidence type="ECO:0000256" key="1">
    <source>
        <dbReference type="SAM" id="MobiDB-lite"/>
    </source>
</evidence>
<evidence type="ECO:0000313" key="2">
    <source>
        <dbReference type="EMBL" id="KAJ7023636.1"/>
    </source>
</evidence>
<feature type="region of interest" description="Disordered" evidence="1">
    <location>
        <begin position="404"/>
        <end position="427"/>
    </location>
</feature>
<feature type="compositionally biased region" description="Acidic residues" evidence="1">
    <location>
        <begin position="322"/>
        <end position="333"/>
    </location>
</feature>
<evidence type="ECO:0000313" key="3">
    <source>
        <dbReference type="Proteomes" id="UP001218188"/>
    </source>
</evidence>
<accession>A0AAD6SBI1</accession>
<dbReference type="AlphaFoldDB" id="A0AAD6SBI1"/>
<organism evidence="2 3">
    <name type="scientific">Mycena alexandri</name>
    <dbReference type="NCBI Taxonomy" id="1745969"/>
    <lineage>
        <taxon>Eukaryota</taxon>
        <taxon>Fungi</taxon>
        <taxon>Dikarya</taxon>
        <taxon>Basidiomycota</taxon>
        <taxon>Agaricomycotina</taxon>
        <taxon>Agaricomycetes</taxon>
        <taxon>Agaricomycetidae</taxon>
        <taxon>Agaricales</taxon>
        <taxon>Marasmiineae</taxon>
        <taxon>Mycenaceae</taxon>
        <taxon>Mycena</taxon>
    </lineage>
</organism>
<dbReference type="EMBL" id="JARJCM010000185">
    <property type="protein sequence ID" value="KAJ7023636.1"/>
    <property type="molecule type" value="Genomic_DNA"/>
</dbReference>